<dbReference type="InterPro" id="IPR029044">
    <property type="entry name" value="Nucleotide-diphossugar_trans"/>
</dbReference>
<protein>
    <recommendedName>
        <fullName evidence="1">Glycosyltransferase 2-like domain-containing protein</fullName>
    </recommendedName>
</protein>
<comment type="caution">
    <text evidence="2">The sequence shown here is derived from an EMBL/GenBank/DDBJ whole genome shotgun (WGS) entry which is preliminary data.</text>
</comment>
<feature type="domain" description="Glycosyltransferase 2-like" evidence="1">
    <location>
        <begin position="16"/>
        <end position="128"/>
    </location>
</feature>
<dbReference type="EMBL" id="BPEY01000128">
    <property type="protein sequence ID" value="GIU51727.1"/>
    <property type="molecule type" value="Genomic_DNA"/>
</dbReference>
<dbReference type="SUPFAM" id="SSF53448">
    <property type="entry name" value="Nucleotide-diphospho-sugar transferases"/>
    <property type="match status" value="1"/>
</dbReference>
<dbReference type="PANTHER" id="PTHR22916:SF3">
    <property type="entry name" value="UDP-GLCNAC:BETAGAL BETA-1,3-N-ACETYLGLUCOSAMINYLTRANSFERASE-LIKE PROTEIN 1"/>
    <property type="match status" value="1"/>
</dbReference>
<dbReference type="Proteomes" id="UP000887104">
    <property type="component" value="Unassembled WGS sequence"/>
</dbReference>
<dbReference type="CDD" id="cd00761">
    <property type="entry name" value="Glyco_tranf_GTA_type"/>
    <property type="match status" value="1"/>
</dbReference>
<dbReference type="Pfam" id="PF00535">
    <property type="entry name" value="Glycos_transf_2"/>
    <property type="match status" value="1"/>
</dbReference>
<dbReference type="RefSeq" id="WP_220783197.1">
    <property type="nucleotide sequence ID" value="NZ_BPEY01000128.1"/>
</dbReference>
<organism evidence="2 3">
    <name type="scientific">Shewanella sairae</name>
    <dbReference type="NCBI Taxonomy" id="190310"/>
    <lineage>
        <taxon>Bacteria</taxon>
        <taxon>Pseudomonadati</taxon>
        <taxon>Pseudomonadota</taxon>
        <taxon>Gammaproteobacteria</taxon>
        <taxon>Alteromonadales</taxon>
        <taxon>Shewanellaceae</taxon>
        <taxon>Shewanella</taxon>
    </lineage>
</organism>
<evidence type="ECO:0000259" key="1">
    <source>
        <dbReference type="Pfam" id="PF00535"/>
    </source>
</evidence>
<evidence type="ECO:0000313" key="3">
    <source>
        <dbReference type="Proteomes" id="UP000887104"/>
    </source>
</evidence>
<keyword evidence="3" id="KW-1185">Reference proteome</keyword>
<accession>A0ABQ4PR50</accession>
<dbReference type="InterPro" id="IPR001173">
    <property type="entry name" value="Glyco_trans_2-like"/>
</dbReference>
<reference evidence="2" key="1">
    <citation type="submission" date="2021-05" db="EMBL/GenBank/DDBJ databases">
        <title>Molecular characterization for Shewanella algae harboring chromosomal blaOXA-55-like strains isolated from clinical and environment sample.</title>
        <authorList>
            <person name="Ohama Y."/>
            <person name="Aoki K."/>
            <person name="Harada S."/>
            <person name="Moriya K."/>
            <person name="Ishii Y."/>
            <person name="Tateda K."/>
        </authorList>
    </citation>
    <scope>NUCLEOTIDE SEQUENCE</scope>
    <source>
        <strain evidence="2">JCM 11563</strain>
    </source>
</reference>
<dbReference type="PANTHER" id="PTHR22916">
    <property type="entry name" value="GLYCOSYLTRANSFERASE"/>
    <property type="match status" value="1"/>
</dbReference>
<evidence type="ECO:0000313" key="2">
    <source>
        <dbReference type="EMBL" id="GIU51727.1"/>
    </source>
</evidence>
<gene>
    <name evidence="2" type="ORF">TUM4438_42350</name>
</gene>
<name>A0ABQ4PR50_9GAMM</name>
<dbReference type="Gene3D" id="3.90.550.10">
    <property type="entry name" value="Spore Coat Polysaccharide Biosynthesis Protein SpsA, Chain A"/>
    <property type="match status" value="1"/>
</dbReference>
<proteinExistence type="predicted"/>
<sequence length="360" mass="40774">MNPISSNNQIRPPKVSVVMPVYNVALFVEDAIQSVLDQSFENFELIIINDYSKDNSLALCQRYNDARIKIISHQHNQGLSSARNTGIRHALGQYVAFIDSDDMWHKEKLERHVQHLDGAPEVGISFSRSVFMSYAGKVLNIYQMPQLNGITAVDLLCRNPVGNGSAPVIRSETLADISYQASNKRQKHTCYFDENFRQSEDIECWLRIVTTTHWQIEGLPAPLTFYRLNNQGLSSDLSKQYGSWNKMIEKAKSFAPELLAQHENRARAYQLRYIARQAIRNKEGKQAIKHLHQALATSPSIIYFETARTVSTAAAAYLLALLPKRLYCCCENLAQNVLGRLQSLKISRDGVSAVWLNEAK</sequence>